<evidence type="ECO:0000256" key="3">
    <source>
        <dbReference type="ARBA" id="ARBA00022448"/>
    </source>
</evidence>
<dbReference type="InterPro" id="IPR000914">
    <property type="entry name" value="SBP_5_dom"/>
</dbReference>
<dbReference type="CDD" id="cd08504">
    <property type="entry name" value="PBP2_OppA"/>
    <property type="match status" value="1"/>
</dbReference>
<dbReference type="Proteomes" id="UP000233458">
    <property type="component" value="Chromosome"/>
</dbReference>
<protein>
    <submittedName>
        <fullName evidence="7">Peptide transporter</fullName>
    </submittedName>
</protein>
<evidence type="ECO:0000256" key="1">
    <source>
        <dbReference type="ARBA" id="ARBA00004418"/>
    </source>
</evidence>
<dbReference type="PANTHER" id="PTHR30290">
    <property type="entry name" value="PERIPLASMIC BINDING COMPONENT OF ABC TRANSPORTER"/>
    <property type="match status" value="1"/>
</dbReference>
<dbReference type="EMBL" id="NWTK01000010">
    <property type="protein sequence ID" value="PKR53195.1"/>
    <property type="molecule type" value="Genomic_DNA"/>
</dbReference>
<name>A0A2N3KRL9_9PROT</name>
<dbReference type="Gene3D" id="3.90.76.10">
    <property type="entry name" value="Dipeptide-binding Protein, Domain 1"/>
    <property type="match status" value="1"/>
</dbReference>
<reference evidence="6 8" key="2">
    <citation type="submission" date="2017-10" db="EMBL/GenBank/DDBJ databases">
        <title>Biodiversity and function of Thalassospira species in the particle-attached aromatic-hydrocarbon-degrading consortia from the surface seawater of the China South Sea.</title>
        <authorList>
            <person name="Dong C."/>
            <person name="Liu R."/>
            <person name="Shao Z."/>
        </authorList>
    </citation>
    <scope>NUCLEOTIDE SEQUENCE [LARGE SCALE GENOMIC DNA]</scope>
    <source>
        <strain evidence="6 8">CSC3H3</strain>
    </source>
</reference>
<feature type="domain" description="Solute-binding protein family 5" evidence="5">
    <location>
        <begin position="87"/>
        <end position="466"/>
    </location>
</feature>
<dbReference type="PIRSF" id="PIRSF002741">
    <property type="entry name" value="MppA"/>
    <property type="match status" value="1"/>
</dbReference>
<accession>A0A2N3KRL9</accession>
<dbReference type="EMBL" id="CP024199">
    <property type="protein sequence ID" value="AUG53661.1"/>
    <property type="molecule type" value="Genomic_DNA"/>
</dbReference>
<dbReference type="OrthoDB" id="9803988at2"/>
<evidence type="ECO:0000256" key="4">
    <source>
        <dbReference type="ARBA" id="ARBA00022729"/>
    </source>
</evidence>
<keyword evidence="8" id="KW-1185">Reference proteome</keyword>
<dbReference type="PANTHER" id="PTHR30290:SF10">
    <property type="entry name" value="PERIPLASMIC OLIGOPEPTIDE-BINDING PROTEIN-RELATED"/>
    <property type="match status" value="1"/>
</dbReference>
<dbReference type="FunFam" id="3.10.105.10:FF:000001">
    <property type="entry name" value="Oligopeptide ABC transporter, oligopeptide-binding protein"/>
    <property type="match status" value="1"/>
</dbReference>
<dbReference type="RefSeq" id="WP_101268377.1">
    <property type="nucleotide sequence ID" value="NZ_CP024199.1"/>
</dbReference>
<dbReference type="Gene3D" id="3.40.190.10">
    <property type="entry name" value="Periplasmic binding protein-like II"/>
    <property type="match status" value="1"/>
</dbReference>
<dbReference type="InterPro" id="IPR023765">
    <property type="entry name" value="SBP_5_CS"/>
</dbReference>
<gene>
    <name evidence="7" type="ORF">COO20_16150</name>
    <name evidence="6" type="ORF">CSC3H3_13765</name>
</gene>
<comment type="subcellular location">
    <subcellularLocation>
        <location evidence="1">Periplasm</location>
    </subcellularLocation>
</comment>
<dbReference type="Pfam" id="PF00496">
    <property type="entry name" value="SBP_bac_5"/>
    <property type="match status" value="1"/>
</dbReference>
<proteinExistence type="inferred from homology"/>
<dbReference type="PROSITE" id="PS01040">
    <property type="entry name" value="SBP_BACTERIAL_5"/>
    <property type="match status" value="1"/>
</dbReference>
<keyword evidence="4" id="KW-0732">Signal</keyword>
<dbReference type="InterPro" id="IPR039424">
    <property type="entry name" value="SBP_5"/>
</dbReference>
<dbReference type="FunFam" id="3.90.76.10:FF:000001">
    <property type="entry name" value="Oligopeptide ABC transporter substrate-binding protein"/>
    <property type="match status" value="1"/>
</dbReference>
<keyword evidence="3" id="KW-0813">Transport</keyword>
<dbReference type="GO" id="GO:0043190">
    <property type="term" value="C:ATP-binding cassette (ABC) transporter complex"/>
    <property type="evidence" value="ECO:0007669"/>
    <property type="project" value="InterPro"/>
</dbReference>
<comment type="similarity">
    <text evidence="2">Belongs to the bacterial solute-binding protein 5 family.</text>
</comment>
<dbReference type="GO" id="GO:1904680">
    <property type="term" value="F:peptide transmembrane transporter activity"/>
    <property type="evidence" value="ECO:0007669"/>
    <property type="project" value="TreeGrafter"/>
</dbReference>
<evidence type="ECO:0000256" key="2">
    <source>
        <dbReference type="ARBA" id="ARBA00005695"/>
    </source>
</evidence>
<dbReference type="AlphaFoldDB" id="A0A2N3KRL9"/>
<organism evidence="7 9">
    <name type="scientific">Thalassospira marina</name>
    <dbReference type="NCBI Taxonomy" id="2048283"/>
    <lineage>
        <taxon>Bacteria</taxon>
        <taxon>Pseudomonadati</taxon>
        <taxon>Pseudomonadota</taxon>
        <taxon>Alphaproteobacteria</taxon>
        <taxon>Rhodospirillales</taxon>
        <taxon>Thalassospiraceae</taxon>
        <taxon>Thalassospira</taxon>
    </lineage>
</organism>
<dbReference type="GO" id="GO:0015833">
    <property type="term" value="P:peptide transport"/>
    <property type="evidence" value="ECO:0007669"/>
    <property type="project" value="TreeGrafter"/>
</dbReference>
<reference evidence="7 9" key="1">
    <citation type="submission" date="2017-09" db="EMBL/GenBank/DDBJ databases">
        <title>Biodiversity and function of Thalassospira species in the particle-attached aromatic-hydrocarbon-degrading consortia from the surface seawater of the South China Sea.</title>
        <authorList>
            <person name="Dong C."/>
            <person name="Liu R."/>
            <person name="Shao Z."/>
        </authorList>
    </citation>
    <scope>NUCLEOTIDE SEQUENCE [LARGE SCALE GENOMIC DNA]</scope>
    <source>
        <strain evidence="7 9">CSC1P2</strain>
    </source>
</reference>
<evidence type="ECO:0000313" key="7">
    <source>
        <dbReference type="EMBL" id="PKR53195.1"/>
    </source>
</evidence>
<dbReference type="InterPro" id="IPR030678">
    <property type="entry name" value="Peptide/Ni-bd"/>
</dbReference>
<dbReference type="Proteomes" id="UP000233597">
    <property type="component" value="Unassembled WGS sequence"/>
</dbReference>
<dbReference type="SUPFAM" id="SSF53850">
    <property type="entry name" value="Periplasmic binding protein-like II"/>
    <property type="match status" value="1"/>
</dbReference>
<evidence type="ECO:0000313" key="6">
    <source>
        <dbReference type="EMBL" id="AUG53661.1"/>
    </source>
</evidence>
<evidence type="ECO:0000313" key="8">
    <source>
        <dbReference type="Proteomes" id="UP000233458"/>
    </source>
</evidence>
<sequence>MSFITKTKEGLVHGFFNSSRALLIGTGLLASSVAALAPVAAQAEMVLNRGNGSEPGSLDPQISEDVPSSHVLRDLYEGLVGEEPSGKIVPGEAESWKISEDGLTYTFKIRDDAKWTNGEPVTAGDFVFAWQRAVDPKTGSEYSFLLAPIKNADDITSGKMAPSELGVKAIDDKTLEVDLAGPTPYFLGLLTHSISYPVYKPAVDEFGDQWTRPEHAVTNGAFKLDEWNPQSRIVLSKNDSYWNAGNVKLDKVIYYPTESTTAELKRYRAGELDWTYEVPNDQIKWIRDNMNDEFVVSNYLGVYYYGFNMTKAPFDNAKLREAFSLAINRDILMDKIVTAGEVPAYAYVVPGMTGYDPVYVNFKDMTQKERNEKAYKLYQEAGYSKDNPVTVEIRYNTNDNHKKIAIAIASMWKSVFGAKVNLVNEEFKVFLETRKAKEKTQVFRAGWIGDYNDPNTFLELWKSDSGLNDTGFADPEFDKLMKEASTEQDSEKRMKLLQSAERIFLDANAVAPIYHYVTKHMIKPYVKGWDADGKGHVNVMDHVRSQYLYIEK</sequence>
<dbReference type="Gene3D" id="3.10.105.10">
    <property type="entry name" value="Dipeptide-binding Protein, Domain 3"/>
    <property type="match status" value="1"/>
</dbReference>
<evidence type="ECO:0000313" key="9">
    <source>
        <dbReference type="Proteomes" id="UP000233597"/>
    </source>
</evidence>
<dbReference type="GO" id="GO:0030288">
    <property type="term" value="C:outer membrane-bounded periplasmic space"/>
    <property type="evidence" value="ECO:0007669"/>
    <property type="project" value="TreeGrafter"/>
</dbReference>
<dbReference type="KEGG" id="thac:CSC3H3_13765"/>
<evidence type="ECO:0000259" key="5">
    <source>
        <dbReference type="Pfam" id="PF00496"/>
    </source>
</evidence>